<dbReference type="Pfam" id="PF19068">
    <property type="entry name" value="DUF5764"/>
    <property type="match status" value="1"/>
</dbReference>
<protein>
    <submittedName>
        <fullName evidence="2">Uncharacterized protein</fullName>
    </submittedName>
</protein>
<evidence type="ECO:0000256" key="1">
    <source>
        <dbReference type="SAM" id="Coils"/>
    </source>
</evidence>
<name>A0A6C0DWD9_9ZZZZ</name>
<accession>A0A6C0DWD9</accession>
<dbReference type="InterPro" id="IPR043913">
    <property type="entry name" value="DUF5764"/>
</dbReference>
<feature type="coiled-coil region" evidence="1">
    <location>
        <begin position="220"/>
        <end position="251"/>
    </location>
</feature>
<organism evidence="2">
    <name type="scientific">viral metagenome</name>
    <dbReference type="NCBI Taxonomy" id="1070528"/>
    <lineage>
        <taxon>unclassified sequences</taxon>
        <taxon>metagenomes</taxon>
        <taxon>organismal metagenomes</taxon>
    </lineage>
</organism>
<sequence>MFNYFYKNNCYFYKMDDYTLANIIDSKNELCARLMYTLTPCFIEGLRSIFNEAYSVCIENDEETKYLMTFQNFLNNIPKWSSEIVENEKQRIIISSACSYLEDLISCVYINRLKFLTTSRVGLQQKKINIDIPDLNKFIHKAYINIARKIYVNIYLFERDIKPLQIQKNNRELEIIIKECILNTIRESIPIEEILRMYLDETQETDVVIEEKKEIVPDKEAIEKNKKEKEKKELEKIKKETQETLKKESKANLTKSIINANKDLNNDNTGTAISTNISASISTIKEPSLSNSEIKNNLEATEDFETQSVVSTYNSSANNSEDESEETNSNYTLKIESLKDNKIDDELNIESLDDPDKIDLNIVDMKSNISEDDELCLDIQELK</sequence>
<dbReference type="EMBL" id="MN739683">
    <property type="protein sequence ID" value="QHT20762.1"/>
    <property type="molecule type" value="Genomic_DNA"/>
</dbReference>
<dbReference type="AlphaFoldDB" id="A0A6C0DWD9"/>
<proteinExistence type="predicted"/>
<evidence type="ECO:0000313" key="2">
    <source>
        <dbReference type="EMBL" id="QHT20762.1"/>
    </source>
</evidence>
<reference evidence="2" key="1">
    <citation type="journal article" date="2020" name="Nature">
        <title>Giant virus diversity and host interactions through global metagenomics.</title>
        <authorList>
            <person name="Schulz F."/>
            <person name="Roux S."/>
            <person name="Paez-Espino D."/>
            <person name="Jungbluth S."/>
            <person name="Walsh D.A."/>
            <person name="Denef V.J."/>
            <person name="McMahon K.D."/>
            <person name="Konstantinidis K.T."/>
            <person name="Eloe-Fadrosh E.A."/>
            <person name="Kyrpides N.C."/>
            <person name="Woyke T."/>
        </authorList>
    </citation>
    <scope>NUCLEOTIDE SEQUENCE</scope>
    <source>
        <strain evidence="2">GVMAG-M-3300023174-75</strain>
    </source>
</reference>
<keyword evidence="1" id="KW-0175">Coiled coil</keyword>